<feature type="region of interest" description="Disordered" evidence="1">
    <location>
        <begin position="226"/>
        <end position="254"/>
    </location>
</feature>
<sequence>MSQNNNSRPGRLPASVYRRRRITVLGLAVVVLALFTVGIVLLAQGLTKNTAGPGEPQAQTQPGEEQGQGGQEGESDGSGEAGESGESGGSGDQPAGPGPDESSGKCPTEAVEISAKTDKPSYKPNSVIKLELGVTNKHKASCAIDVGPQKQTFTVKKDKDTVWSSAFCVSGQQKDQTQVFVSGANKKSVLPWDMIPTDDKCNRTKDTLDPGEYTLVTKLGDIESQPAKFVVEKPEAKKPEGGDKPEGEKKTKGN</sequence>
<keyword evidence="2" id="KW-0472">Membrane</keyword>
<evidence type="ECO:0008006" key="5">
    <source>
        <dbReference type="Google" id="ProtNLM"/>
    </source>
</evidence>
<gene>
    <name evidence="3" type="ORF">JOE56_001454</name>
</gene>
<feature type="transmembrane region" description="Helical" evidence="2">
    <location>
        <begin position="21"/>
        <end position="43"/>
    </location>
</feature>
<feature type="compositionally biased region" description="Low complexity" evidence="1">
    <location>
        <begin position="52"/>
        <end position="65"/>
    </location>
</feature>
<comment type="caution">
    <text evidence="3">The sequence shown here is derived from an EMBL/GenBank/DDBJ whole genome shotgun (WGS) entry which is preliminary data.</text>
</comment>
<organism evidence="3 4">
    <name type="scientific">Brevibacterium paucivorans</name>
    <dbReference type="NCBI Taxonomy" id="170994"/>
    <lineage>
        <taxon>Bacteria</taxon>
        <taxon>Bacillati</taxon>
        <taxon>Actinomycetota</taxon>
        <taxon>Actinomycetes</taxon>
        <taxon>Micrococcales</taxon>
        <taxon>Brevibacteriaceae</taxon>
        <taxon>Brevibacterium</taxon>
    </lineage>
</organism>
<feature type="compositionally biased region" description="Gly residues" evidence="1">
    <location>
        <begin position="79"/>
        <end position="91"/>
    </location>
</feature>
<evidence type="ECO:0000313" key="3">
    <source>
        <dbReference type="EMBL" id="MBM7816760.1"/>
    </source>
</evidence>
<dbReference type="RefSeq" id="WP_204515475.1">
    <property type="nucleotide sequence ID" value="NZ_JAFBCP010000001.1"/>
</dbReference>
<keyword evidence="4" id="KW-1185">Reference proteome</keyword>
<feature type="region of interest" description="Disordered" evidence="1">
    <location>
        <begin position="50"/>
        <end position="122"/>
    </location>
</feature>
<accession>A0ABS2SLX9</accession>
<evidence type="ECO:0000256" key="2">
    <source>
        <dbReference type="SAM" id="Phobius"/>
    </source>
</evidence>
<feature type="compositionally biased region" description="Basic and acidic residues" evidence="1">
    <location>
        <begin position="230"/>
        <end position="254"/>
    </location>
</feature>
<keyword evidence="2" id="KW-1133">Transmembrane helix</keyword>
<dbReference type="EMBL" id="JAFBCP010000001">
    <property type="protein sequence ID" value="MBM7816760.1"/>
    <property type="molecule type" value="Genomic_DNA"/>
</dbReference>
<reference evidence="3 4" key="1">
    <citation type="submission" date="2021-01" db="EMBL/GenBank/DDBJ databases">
        <title>Sequencing the genomes of 1000 actinobacteria strains.</title>
        <authorList>
            <person name="Klenk H.-P."/>
        </authorList>
    </citation>
    <scope>NUCLEOTIDE SEQUENCE [LARGE SCALE GENOMIC DNA]</scope>
    <source>
        <strain evidence="3 4">DSM 13657</strain>
    </source>
</reference>
<name>A0ABS2SLX9_9MICO</name>
<proteinExistence type="predicted"/>
<evidence type="ECO:0000313" key="4">
    <source>
        <dbReference type="Proteomes" id="UP000809290"/>
    </source>
</evidence>
<protein>
    <recommendedName>
        <fullName evidence="5">DUF4232 domain-containing protein</fullName>
    </recommendedName>
</protein>
<keyword evidence="2" id="KW-0812">Transmembrane</keyword>
<dbReference type="Proteomes" id="UP000809290">
    <property type="component" value="Unassembled WGS sequence"/>
</dbReference>
<evidence type="ECO:0000256" key="1">
    <source>
        <dbReference type="SAM" id="MobiDB-lite"/>
    </source>
</evidence>